<keyword evidence="6" id="KW-0479">Metal-binding</keyword>
<evidence type="ECO:0000256" key="13">
    <source>
        <dbReference type="RuleBase" id="RU000617"/>
    </source>
</evidence>
<feature type="region of interest" description="Disordered" evidence="15">
    <location>
        <begin position="1"/>
        <end position="24"/>
    </location>
</feature>
<dbReference type="Gene3D" id="3.30.1490.70">
    <property type="match status" value="1"/>
</dbReference>
<evidence type="ECO:0000256" key="5">
    <source>
        <dbReference type="ARBA" id="ARBA00022705"/>
    </source>
</evidence>
<dbReference type="PANTHER" id="PTHR45674:SF9">
    <property type="entry name" value="DNA LIGASE 3"/>
    <property type="match status" value="1"/>
</dbReference>
<dbReference type="SUPFAM" id="SSF56091">
    <property type="entry name" value="DNA ligase/mRNA capping enzyme, catalytic domain"/>
    <property type="match status" value="1"/>
</dbReference>
<name>A0ABM1J795_POLDO</name>
<dbReference type="CDD" id="cd07902">
    <property type="entry name" value="Adenylation_DNA_ligase_III"/>
    <property type="match status" value="1"/>
</dbReference>
<keyword evidence="10 13" id="KW-0067">ATP-binding</keyword>
<dbReference type="InterPro" id="IPR016059">
    <property type="entry name" value="DNA_ligase_ATP-dep_CS"/>
</dbReference>
<dbReference type="InterPro" id="IPR036420">
    <property type="entry name" value="BRCT_dom_sf"/>
</dbReference>
<comment type="similarity">
    <text evidence="3 14">Belongs to the ATP-dependent DNA ligase family.</text>
</comment>
<dbReference type="InterPro" id="IPR012309">
    <property type="entry name" value="DNA_ligase_ATP-dep_C"/>
</dbReference>
<keyword evidence="13" id="KW-0234">DNA repair</keyword>
<dbReference type="InterPro" id="IPR012310">
    <property type="entry name" value="DNA_ligase_ATP-dep_cent"/>
</dbReference>
<dbReference type="RefSeq" id="XP_015188333.1">
    <property type="nucleotide sequence ID" value="XM_015332847.1"/>
</dbReference>
<dbReference type="SUPFAM" id="SSF117018">
    <property type="entry name" value="ATP-dependent DNA ligase DNA-binding domain"/>
    <property type="match status" value="1"/>
</dbReference>
<dbReference type="Pfam" id="PF00645">
    <property type="entry name" value="zf-PARP"/>
    <property type="match status" value="1"/>
</dbReference>
<dbReference type="Pfam" id="PF01068">
    <property type="entry name" value="DNA_ligase_A_M"/>
    <property type="match status" value="1"/>
</dbReference>
<evidence type="ECO:0000313" key="20">
    <source>
        <dbReference type="RefSeq" id="XP_015188333.1"/>
    </source>
</evidence>
<dbReference type="InterPro" id="IPR001357">
    <property type="entry name" value="BRCT_dom"/>
</dbReference>
<dbReference type="SUPFAM" id="SSF50249">
    <property type="entry name" value="Nucleic acid-binding proteins"/>
    <property type="match status" value="1"/>
</dbReference>
<dbReference type="Gene3D" id="1.10.3260.10">
    <property type="entry name" value="DNA ligase, ATP-dependent, N-terminal domain"/>
    <property type="match status" value="1"/>
</dbReference>
<dbReference type="InterPro" id="IPR000977">
    <property type="entry name" value="DNA_ligase_ATP-dep"/>
</dbReference>
<dbReference type="Gene3D" id="3.30.1740.10">
    <property type="entry name" value="Zinc finger, PARP-type"/>
    <property type="match status" value="1"/>
</dbReference>
<dbReference type="NCBIfam" id="TIGR00574">
    <property type="entry name" value="dnl1"/>
    <property type="match status" value="1"/>
</dbReference>
<dbReference type="PANTHER" id="PTHR45674">
    <property type="entry name" value="DNA LIGASE 1/3 FAMILY MEMBER"/>
    <property type="match status" value="1"/>
</dbReference>
<dbReference type="Proteomes" id="UP000694924">
    <property type="component" value="Unplaced"/>
</dbReference>
<gene>
    <name evidence="20 21" type="primary">LOC107072701</name>
</gene>
<dbReference type="InterPro" id="IPR036957">
    <property type="entry name" value="Znf_PARP_sf"/>
</dbReference>
<dbReference type="SMART" id="SM01336">
    <property type="entry name" value="zf-PARP"/>
    <property type="match status" value="1"/>
</dbReference>
<dbReference type="PROSITE" id="PS00347">
    <property type="entry name" value="ZF_PARP_1"/>
    <property type="match status" value="1"/>
</dbReference>
<dbReference type="EC" id="6.5.1.1" evidence="13"/>
<comment type="cofactor">
    <cofactor evidence="1">
        <name>Mg(2+)</name>
        <dbReference type="ChEBI" id="CHEBI:18420"/>
    </cofactor>
</comment>
<dbReference type="PROSITE" id="PS00697">
    <property type="entry name" value="DNA_LIGASE_A1"/>
    <property type="match status" value="1"/>
</dbReference>
<comment type="catalytic activity">
    <reaction evidence="12 13">
        <text>ATP + (deoxyribonucleotide)n-3'-hydroxyl + 5'-phospho-(deoxyribonucleotide)m = (deoxyribonucleotide)n+m + AMP + diphosphate.</text>
        <dbReference type="EC" id="6.5.1.1"/>
    </reaction>
</comment>
<dbReference type="Gene3D" id="2.40.50.140">
    <property type="entry name" value="Nucleic acid-binding proteins"/>
    <property type="match status" value="1"/>
</dbReference>
<dbReference type="PROSITE" id="PS50064">
    <property type="entry name" value="ZF_PARP_2"/>
    <property type="match status" value="1"/>
</dbReference>
<evidence type="ECO:0000256" key="15">
    <source>
        <dbReference type="SAM" id="MobiDB-lite"/>
    </source>
</evidence>
<dbReference type="InterPro" id="IPR001510">
    <property type="entry name" value="Znf_PARP"/>
</dbReference>
<dbReference type="Pfam" id="PF04679">
    <property type="entry name" value="DNA_ligase_A_C"/>
    <property type="match status" value="1"/>
</dbReference>
<keyword evidence="19" id="KW-1185">Reference proteome</keyword>
<dbReference type="SUPFAM" id="SSF52113">
    <property type="entry name" value="BRCT domain"/>
    <property type="match status" value="1"/>
</dbReference>
<evidence type="ECO:0000256" key="10">
    <source>
        <dbReference type="ARBA" id="ARBA00022840"/>
    </source>
</evidence>
<keyword evidence="5" id="KW-0235">DNA replication</keyword>
<dbReference type="InterPro" id="IPR050191">
    <property type="entry name" value="ATP-dep_DNA_ligase"/>
</dbReference>
<dbReference type="InterPro" id="IPR012340">
    <property type="entry name" value="NA-bd_OB-fold"/>
</dbReference>
<reference evidence="20 21" key="1">
    <citation type="submission" date="2025-05" db="UniProtKB">
        <authorList>
            <consortium name="RefSeq"/>
        </authorList>
    </citation>
    <scope>IDENTIFICATION</scope>
    <source>
        <tissue evidence="20 21">Whole body</tissue>
    </source>
</reference>
<evidence type="ECO:0000256" key="9">
    <source>
        <dbReference type="ARBA" id="ARBA00022833"/>
    </source>
</evidence>
<keyword evidence="9" id="KW-0862">Zinc</keyword>
<organism evidence="19 20">
    <name type="scientific">Polistes dominula</name>
    <name type="common">European paper wasp</name>
    <name type="synonym">Vespa dominula</name>
    <dbReference type="NCBI Taxonomy" id="743375"/>
    <lineage>
        <taxon>Eukaryota</taxon>
        <taxon>Metazoa</taxon>
        <taxon>Ecdysozoa</taxon>
        <taxon>Arthropoda</taxon>
        <taxon>Hexapoda</taxon>
        <taxon>Insecta</taxon>
        <taxon>Pterygota</taxon>
        <taxon>Neoptera</taxon>
        <taxon>Endopterygota</taxon>
        <taxon>Hymenoptera</taxon>
        <taxon>Apocrita</taxon>
        <taxon>Aculeata</taxon>
        <taxon>Vespoidea</taxon>
        <taxon>Vespidae</taxon>
        <taxon>Polistinae</taxon>
        <taxon>Polistini</taxon>
        <taxon>Polistes</taxon>
    </lineage>
</organism>
<dbReference type="PROSITE" id="PS50160">
    <property type="entry name" value="DNA_LIGASE_A3"/>
    <property type="match status" value="1"/>
</dbReference>
<dbReference type="GO" id="GO:0016874">
    <property type="term" value="F:ligase activity"/>
    <property type="evidence" value="ECO:0007669"/>
    <property type="project" value="UniProtKB-KW"/>
</dbReference>
<evidence type="ECO:0000256" key="7">
    <source>
        <dbReference type="ARBA" id="ARBA00022741"/>
    </source>
</evidence>
<dbReference type="Pfam" id="PF04675">
    <property type="entry name" value="DNA_ligase_A_N"/>
    <property type="match status" value="1"/>
</dbReference>
<keyword evidence="4 13" id="KW-0436">Ligase</keyword>
<dbReference type="RefSeq" id="XP_015188334.1">
    <property type="nucleotide sequence ID" value="XM_015332848.1"/>
</dbReference>
<dbReference type="Gene3D" id="3.40.50.10190">
    <property type="entry name" value="BRCT domain"/>
    <property type="match status" value="1"/>
</dbReference>
<feature type="domain" description="PARP-type" evidence="16">
    <location>
        <begin position="10"/>
        <end position="102"/>
    </location>
</feature>
<dbReference type="SUPFAM" id="SSF57716">
    <property type="entry name" value="Glucocorticoid receptor-like (DNA-binding domain)"/>
    <property type="match status" value="1"/>
</dbReference>
<evidence type="ECO:0000256" key="8">
    <source>
        <dbReference type="ARBA" id="ARBA00022771"/>
    </source>
</evidence>
<keyword evidence="8" id="KW-0863">Zinc-finger</keyword>
<proteinExistence type="inferred from homology"/>
<keyword evidence="13" id="KW-0227">DNA damage</keyword>
<feature type="domain" description="BRCT" evidence="18">
    <location>
        <begin position="957"/>
        <end position="1051"/>
    </location>
</feature>
<dbReference type="PROSITE" id="PS50172">
    <property type="entry name" value="BRCT"/>
    <property type="match status" value="1"/>
</dbReference>
<feature type="domain" description="ATP-dependent DNA ligase family profile" evidence="17">
    <location>
        <begin position="508"/>
        <end position="642"/>
    </location>
</feature>
<evidence type="ECO:0000313" key="21">
    <source>
        <dbReference type="RefSeq" id="XP_015188334.1"/>
    </source>
</evidence>
<keyword evidence="7 13" id="KW-0547">Nucleotide-binding</keyword>
<evidence type="ECO:0000259" key="18">
    <source>
        <dbReference type="PROSITE" id="PS50172"/>
    </source>
</evidence>
<dbReference type="PROSITE" id="PS00333">
    <property type="entry name" value="DNA_LIGASE_A2"/>
    <property type="match status" value="1"/>
</dbReference>
<protein>
    <recommendedName>
        <fullName evidence="13">DNA ligase</fullName>
        <ecNumber evidence="13">6.5.1.1</ecNumber>
    </recommendedName>
</protein>
<evidence type="ECO:0000256" key="2">
    <source>
        <dbReference type="ARBA" id="ARBA00004123"/>
    </source>
</evidence>
<dbReference type="GeneID" id="107072701"/>
<evidence type="ECO:0000256" key="12">
    <source>
        <dbReference type="ARBA" id="ARBA00034003"/>
    </source>
</evidence>
<evidence type="ECO:0000256" key="6">
    <source>
        <dbReference type="ARBA" id="ARBA00022723"/>
    </source>
</evidence>
<evidence type="ECO:0000256" key="14">
    <source>
        <dbReference type="RuleBase" id="RU004196"/>
    </source>
</evidence>
<dbReference type="InterPro" id="IPR012308">
    <property type="entry name" value="DNA_ligase_ATP-dep_N"/>
</dbReference>
<comment type="subcellular location">
    <subcellularLocation>
        <location evidence="2">Nucleus</location>
    </subcellularLocation>
</comment>
<evidence type="ECO:0000256" key="4">
    <source>
        <dbReference type="ARBA" id="ARBA00022598"/>
    </source>
</evidence>
<evidence type="ECO:0000256" key="1">
    <source>
        <dbReference type="ARBA" id="ARBA00001946"/>
    </source>
</evidence>
<keyword evidence="11" id="KW-0539">Nucleus</keyword>
<dbReference type="Gene3D" id="3.30.470.30">
    <property type="entry name" value="DNA ligase/mRNA capping enzyme"/>
    <property type="match status" value="1"/>
</dbReference>
<sequence>MEEEEDEKPFAVERAKSGRAKCKKCKGPIDKDEIRIAKLIANPFSDGSKMKAWHHLSCLFEVFAKQRATTKRIEDPDEDISGWDSLQDEDKKLVLEKLHEFDQSCPFKTTKPKATIKRKENSLEDQSTTGPIKKKIKIPTKTSNEVSKRTEDCVIGSDDLEVSNMTGKKVSKSSTKDDLFREFRRICANVADVDAYKEKTAIIKKMFTHGTSGDGFKSDIVLWCKLLLPQAGNKRVYNLQSKQLIKLFARILCQDEESMLEDLENGDIAETIRIFFDSSTAVTPSNKSLLTIQEVDEFLEQLSHLTKEDEQINHFKSIIGRCTGNDLKMIIRLIKHDLRINAGPKHILGAVHEDAYKAFQVSMNLETVVERFVPSTSLPSPISKKGTTILTSPGGSKVSLSLMTPVLPMLAEACKSIEMAMKKCSNGMLSEIKYDGERVQVHKRGSEFQYFSRSLKPVMAHKIRHFKDYIPKAFPNGDDLILDSEILLIDNETGKPLPFGSLGVHKKSEFKDANVCLFVFDCIYYNGEILIDKSMIERRQILKRSMTEIPNRIMLSEAQEVHDPKDLAEMIAKVLRLGLEGLVLKDIKSKYEPGKRHWLKVKKDYLFGGAMADSADLVVLGAWYGTGQKGGMMSIFLMGCYDTDNDKWLTVTKVHSGHDDAMLETLQKQLDMVKIGKDPSKVPKWLRANKPMIPDFVAKDPKKQPVWEITGAEFTNQGVHTADGISIRFPRVTRIRDDKDWSTATNLNELRDLFKRSSESLDFSILLGTNNNSEKKNTDVVASTSSTQNNQTTISNKVTVKKDISPKKIKIEDTSFDNDNENIQEEVTNVKSRIRVKKEFHINEPSTSTGKTNMKKNIEKYEKNVKVKKEPDLFDPDIKIKKEVCPDVNLHNEKSIVETELDFQDDSSAKYYSFVGNDYIEYNERGSPLNWIKDRKPEKGLPLDAQPLSDNMEDVLKSKGIFGEVRVTLAQDIKKKRRKRLWRELKTLGAIILKDSDRCKSTHVIHDRKEISSTLLRDFQDVPKSARHVNSSWLEESAASSEMKDIYSYAVTLVADYCNCSCTCSHR</sequence>
<evidence type="ECO:0000256" key="3">
    <source>
        <dbReference type="ARBA" id="ARBA00007572"/>
    </source>
</evidence>
<keyword evidence="13" id="KW-0233">DNA recombination</keyword>
<evidence type="ECO:0000259" key="17">
    <source>
        <dbReference type="PROSITE" id="PS50160"/>
    </source>
</evidence>
<dbReference type="InterPro" id="IPR036599">
    <property type="entry name" value="DNA_ligase_N_sf"/>
</dbReference>
<evidence type="ECO:0000259" key="16">
    <source>
        <dbReference type="PROSITE" id="PS50064"/>
    </source>
</evidence>
<accession>A0ABM1J795</accession>
<dbReference type="CDD" id="cd07967">
    <property type="entry name" value="OBF_DNA_ligase_III"/>
    <property type="match status" value="1"/>
</dbReference>
<evidence type="ECO:0000256" key="11">
    <source>
        <dbReference type="ARBA" id="ARBA00023242"/>
    </source>
</evidence>
<evidence type="ECO:0000313" key="19">
    <source>
        <dbReference type="Proteomes" id="UP000694924"/>
    </source>
</evidence>